<dbReference type="Gene3D" id="3.40.50.300">
    <property type="entry name" value="P-loop containing nucleotide triphosphate hydrolases"/>
    <property type="match status" value="2"/>
</dbReference>
<proteinExistence type="predicted"/>
<organism evidence="9 10">
    <name type="scientific">Leptolyngbya foveolarum</name>
    <dbReference type="NCBI Taxonomy" id="47253"/>
    <lineage>
        <taxon>Bacteria</taxon>
        <taxon>Bacillati</taxon>
        <taxon>Cyanobacteriota</taxon>
        <taxon>Cyanophyceae</taxon>
        <taxon>Leptolyngbyales</taxon>
        <taxon>Leptolyngbyaceae</taxon>
        <taxon>Leptolyngbya group</taxon>
        <taxon>Leptolyngbya</taxon>
    </lineage>
</organism>
<dbReference type="InterPro" id="IPR051539">
    <property type="entry name" value="T4SS-coupling_protein"/>
</dbReference>
<evidence type="ECO:0000256" key="7">
    <source>
        <dbReference type="SAM" id="Phobius"/>
    </source>
</evidence>
<name>A0A2W4UFY0_9CYAN</name>
<feature type="region of interest" description="Disordered" evidence="6">
    <location>
        <begin position="550"/>
        <end position="592"/>
    </location>
</feature>
<dbReference type="SUPFAM" id="SSF52540">
    <property type="entry name" value="P-loop containing nucleoside triphosphate hydrolases"/>
    <property type="match status" value="1"/>
</dbReference>
<dbReference type="PANTHER" id="PTHR37937:SF1">
    <property type="entry name" value="CONJUGATIVE TRANSFER: DNA TRANSPORT"/>
    <property type="match status" value="1"/>
</dbReference>
<feature type="compositionally biased region" description="Basic and acidic residues" evidence="6">
    <location>
        <begin position="563"/>
        <end position="585"/>
    </location>
</feature>
<dbReference type="Pfam" id="PF12696">
    <property type="entry name" value="TraG-D_C"/>
    <property type="match status" value="1"/>
</dbReference>
<keyword evidence="5 7" id="KW-0472">Membrane</keyword>
<keyword evidence="3 7" id="KW-0812">Transmembrane</keyword>
<dbReference type="AlphaFoldDB" id="A0A2W4UFY0"/>
<reference evidence="9 10" key="2">
    <citation type="submission" date="2018-06" db="EMBL/GenBank/DDBJ databases">
        <title>Metagenomic assembly of (sub)arctic Cyanobacteria and their associated microbiome from non-axenic cultures.</title>
        <authorList>
            <person name="Baurain D."/>
        </authorList>
    </citation>
    <scope>NUCLEOTIDE SEQUENCE [LARGE SCALE GENOMIC DNA]</scope>
    <source>
        <strain evidence="9">ULC129bin1</strain>
    </source>
</reference>
<evidence type="ECO:0000259" key="8">
    <source>
        <dbReference type="Pfam" id="PF12696"/>
    </source>
</evidence>
<feature type="compositionally biased region" description="Acidic residues" evidence="6">
    <location>
        <begin position="553"/>
        <end position="562"/>
    </location>
</feature>
<comment type="subcellular location">
    <subcellularLocation>
        <location evidence="1">Cell membrane</location>
        <topology evidence="1">Multi-pass membrane protein</topology>
    </subcellularLocation>
</comment>
<comment type="caution">
    <text evidence="9">The sequence shown here is derived from an EMBL/GenBank/DDBJ whole genome shotgun (WGS) entry which is preliminary data.</text>
</comment>
<dbReference type="GO" id="GO:0005886">
    <property type="term" value="C:plasma membrane"/>
    <property type="evidence" value="ECO:0007669"/>
    <property type="project" value="UniProtKB-SubCell"/>
</dbReference>
<feature type="domain" description="TraD/TraG TraM recognition site" evidence="8">
    <location>
        <begin position="354"/>
        <end position="469"/>
    </location>
</feature>
<protein>
    <recommendedName>
        <fullName evidence="8">TraD/TraG TraM recognition site domain-containing protein</fullName>
    </recommendedName>
</protein>
<evidence type="ECO:0000256" key="6">
    <source>
        <dbReference type="SAM" id="MobiDB-lite"/>
    </source>
</evidence>
<dbReference type="InterPro" id="IPR032689">
    <property type="entry name" value="TraG-D_C"/>
</dbReference>
<evidence type="ECO:0000256" key="3">
    <source>
        <dbReference type="ARBA" id="ARBA00022692"/>
    </source>
</evidence>
<keyword evidence="2" id="KW-1003">Cell membrane</keyword>
<evidence type="ECO:0000313" key="10">
    <source>
        <dbReference type="Proteomes" id="UP000249354"/>
    </source>
</evidence>
<dbReference type="PANTHER" id="PTHR37937">
    <property type="entry name" value="CONJUGATIVE TRANSFER: DNA TRANSPORT"/>
    <property type="match status" value="1"/>
</dbReference>
<evidence type="ECO:0000256" key="5">
    <source>
        <dbReference type="ARBA" id="ARBA00023136"/>
    </source>
</evidence>
<reference evidence="10" key="1">
    <citation type="submission" date="2018-04" db="EMBL/GenBank/DDBJ databases">
        <authorList>
            <person name="Cornet L."/>
        </authorList>
    </citation>
    <scope>NUCLEOTIDE SEQUENCE [LARGE SCALE GENOMIC DNA]</scope>
</reference>
<sequence length="608" mass="66169">MKQQYTTGFTNPSEFISTAVDDYPIASAATLLLMMAGVGALGFVRISMAPQKQKLGTGRFATKAEKKRAIQLAKKQNKAGGLEMSIELGDVAIPYANESVLFVGAPGSGKSATIGDPGLMEVIQRGQPAIVFDAKGSREDSITRRFAPIAALSGYDVGIIAPGKAYSDCLNPEDFIRSPTDASRSLQLANILEKNTAGFNPNKGGNDFFQRTGIGIVQAAIMLSKLLPQADLMTVSEIINQTDLVSRLKALIERGKAPAWTTKQFGQLMASEESDKQLVGMIVTAQSIFERFITADLVASFCGPSTVPLKMDGKQILFLQVDEETQDAVLPLIAAQIELLIAHNFSEPRQNILALFLDELPLLYLPKIAQYVNLLRSAGLVAFLGVQSLSQLRETYGKEMASSIMSGCRNTLYFNPNNVDTAKEVSARIGECDRLHHTWSRSGTFLMKPTRTQHRQKVPLVTPDEVNRFGKGKFVMFAPGYQSEDGTQASIPVLARPKLNQEQIAEQTAAGKVWDTKSKPRLTAIRAADPHYLSDPDRALAERKAQVEQLLPEPDDDGEEGIAEEKSKATEKIEAVEKPVSKEPADALTEAEQQDFDEIVAIAAALHN</sequence>
<dbReference type="EMBL" id="QBMC01000058">
    <property type="protein sequence ID" value="PZO18187.1"/>
    <property type="molecule type" value="Genomic_DNA"/>
</dbReference>
<keyword evidence="4 7" id="KW-1133">Transmembrane helix</keyword>
<evidence type="ECO:0000256" key="4">
    <source>
        <dbReference type="ARBA" id="ARBA00022989"/>
    </source>
</evidence>
<evidence type="ECO:0000256" key="2">
    <source>
        <dbReference type="ARBA" id="ARBA00022475"/>
    </source>
</evidence>
<evidence type="ECO:0000313" key="9">
    <source>
        <dbReference type="EMBL" id="PZO18187.1"/>
    </source>
</evidence>
<accession>A0A2W4UFY0</accession>
<dbReference type="Proteomes" id="UP000249354">
    <property type="component" value="Unassembled WGS sequence"/>
</dbReference>
<dbReference type="InterPro" id="IPR027417">
    <property type="entry name" value="P-loop_NTPase"/>
</dbReference>
<gene>
    <name evidence="9" type="ORF">DCF25_10175</name>
</gene>
<evidence type="ECO:0000256" key="1">
    <source>
        <dbReference type="ARBA" id="ARBA00004651"/>
    </source>
</evidence>
<dbReference type="CDD" id="cd01127">
    <property type="entry name" value="TrwB_TraG_TraD_VirD4"/>
    <property type="match status" value="1"/>
</dbReference>
<feature type="transmembrane region" description="Helical" evidence="7">
    <location>
        <begin position="23"/>
        <end position="44"/>
    </location>
</feature>